<name>A0A0N4VFB2_ENTVE</name>
<keyword evidence="3" id="KW-1185">Reference proteome</keyword>
<feature type="chain" id="PRO_5043122893" evidence="1">
    <location>
        <begin position="21"/>
        <end position="71"/>
    </location>
</feature>
<sequence>MKWLILVVLILTVIFEFSSAESSIRASRVKRYYGMGYPGMGYGMGMGHYGMMPPYGGYGMGFGMRPYGMWG</sequence>
<dbReference type="AlphaFoldDB" id="A0A0N4VFB2"/>
<dbReference type="Proteomes" id="UP000274131">
    <property type="component" value="Unassembled WGS sequence"/>
</dbReference>
<evidence type="ECO:0000256" key="1">
    <source>
        <dbReference type="SAM" id="SignalP"/>
    </source>
</evidence>
<accession>A0A0N4VFB2</accession>
<evidence type="ECO:0000313" key="2">
    <source>
        <dbReference type="EMBL" id="VDD94087.1"/>
    </source>
</evidence>
<gene>
    <name evidence="2" type="ORF">EVEC_LOCUS8838</name>
</gene>
<feature type="signal peptide" evidence="1">
    <location>
        <begin position="1"/>
        <end position="20"/>
    </location>
</feature>
<dbReference type="EMBL" id="UXUI01009640">
    <property type="protein sequence ID" value="VDD94087.1"/>
    <property type="molecule type" value="Genomic_DNA"/>
</dbReference>
<organism evidence="4">
    <name type="scientific">Enterobius vermicularis</name>
    <name type="common">Human pinworm</name>
    <dbReference type="NCBI Taxonomy" id="51028"/>
    <lineage>
        <taxon>Eukaryota</taxon>
        <taxon>Metazoa</taxon>
        <taxon>Ecdysozoa</taxon>
        <taxon>Nematoda</taxon>
        <taxon>Chromadorea</taxon>
        <taxon>Rhabditida</taxon>
        <taxon>Spirurina</taxon>
        <taxon>Oxyuridomorpha</taxon>
        <taxon>Oxyuroidea</taxon>
        <taxon>Oxyuridae</taxon>
        <taxon>Enterobius</taxon>
    </lineage>
</organism>
<proteinExistence type="predicted"/>
<evidence type="ECO:0000313" key="3">
    <source>
        <dbReference type="Proteomes" id="UP000274131"/>
    </source>
</evidence>
<evidence type="ECO:0000313" key="4">
    <source>
        <dbReference type="WBParaSite" id="EVEC_0000942801-mRNA-1"/>
    </source>
</evidence>
<reference evidence="4" key="1">
    <citation type="submission" date="2016-03" db="UniProtKB">
        <authorList>
            <consortium name="WormBaseParasite"/>
        </authorList>
    </citation>
    <scope>IDENTIFICATION</scope>
</reference>
<protein>
    <submittedName>
        <fullName evidence="2 4">Uncharacterized protein</fullName>
    </submittedName>
</protein>
<dbReference type="WBParaSite" id="EVEC_0000942801-mRNA-1">
    <property type="protein sequence ID" value="EVEC_0000942801-mRNA-1"/>
    <property type="gene ID" value="EVEC_0000942801"/>
</dbReference>
<reference evidence="2 3" key="2">
    <citation type="submission" date="2018-10" db="EMBL/GenBank/DDBJ databases">
        <authorList>
            <consortium name="Pathogen Informatics"/>
        </authorList>
    </citation>
    <scope>NUCLEOTIDE SEQUENCE [LARGE SCALE GENOMIC DNA]</scope>
</reference>
<keyword evidence="1" id="KW-0732">Signal</keyword>